<organism evidence="3">
    <name type="scientific">Hirondellea gigas</name>
    <dbReference type="NCBI Taxonomy" id="1518452"/>
    <lineage>
        <taxon>Eukaryota</taxon>
        <taxon>Metazoa</taxon>
        <taxon>Ecdysozoa</taxon>
        <taxon>Arthropoda</taxon>
        <taxon>Crustacea</taxon>
        <taxon>Multicrustacea</taxon>
        <taxon>Malacostraca</taxon>
        <taxon>Eumalacostraca</taxon>
        <taxon>Peracarida</taxon>
        <taxon>Amphipoda</taxon>
        <taxon>Amphilochidea</taxon>
        <taxon>Lysianassida</taxon>
        <taxon>Lysianassidira</taxon>
        <taxon>Lysianassoidea</taxon>
        <taxon>Lysianassidae</taxon>
        <taxon>Hirondellea</taxon>
    </lineage>
</organism>
<dbReference type="EMBL" id="IACT01008398">
    <property type="protein sequence ID" value="LAC27510.1"/>
    <property type="molecule type" value="mRNA"/>
</dbReference>
<dbReference type="AlphaFoldDB" id="A0A6A7G9X2"/>
<feature type="chain" id="PRO_5025647750" evidence="1">
    <location>
        <begin position="21"/>
        <end position="257"/>
    </location>
</feature>
<reference evidence="3" key="1">
    <citation type="submission" date="2017-11" db="EMBL/GenBank/DDBJ databases">
        <title>The sensing device of the deep-sea amphipod.</title>
        <authorList>
            <person name="Kobayashi H."/>
            <person name="Nagahama T."/>
            <person name="Arai W."/>
            <person name="Sasagawa Y."/>
            <person name="Umeda M."/>
            <person name="Hayashi T."/>
            <person name="Nikaido I."/>
            <person name="Watanabe H."/>
            <person name="Oguri K."/>
            <person name="Kitazato H."/>
            <person name="Fujioka K."/>
            <person name="Kido Y."/>
            <person name="Takami H."/>
        </authorList>
    </citation>
    <scope>NUCLEOTIDE SEQUENCE</scope>
    <source>
        <tissue evidence="3">Whole body</tissue>
    </source>
</reference>
<evidence type="ECO:0000256" key="1">
    <source>
        <dbReference type="SAM" id="SignalP"/>
    </source>
</evidence>
<feature type="signal peptide" evidence="1">
    <location>
        <begin position="1"/>
        <end position="20"/>
    </location>
</feature>
<evidence type="ECO:0000259" key="2">
    <source>
        <dbReference type="Pfam" id="PF17680"/>
    </source>
</evidence>
<proteinExistence type="evidence at transcript level"/>
<dbReference type="Pfam" id="PF17680">
    <property type="entry name" value="FlgO"/>
    <property type="match status" value="1"/>
</dbReference>
<accession>A0A6A7G9X2</accession>
<evidence type="ECO:0000313" key="3">
    <source>
        <dbReference type="EMBL" id="LAC27510.1"/>
    </source>
</evidence>
<sequence length="257" mass="29324">MKKILSIFSVMLFMSGCSFLEPVEQVMTEANTPQDYQPVLNNKNNLEGDYLYYYIANSYGNAGRNNFLPGESAHAEGYGQLYSFNGEKSLILSEMVSKMADQLLLDFPLRYRGEAIALTSLVDLNDHKKTNWIGQTVSELFIHELSIRQLKVVDYKLTGDIQITSGGEFALTRDWKRLNKNINVHHIFTGTMSRNEEGLMLNVRIVNTDTNLVESTSSAFLPSAMFVGGEYDYRTNQYYNRDSRKIQKGRDQVHLVK</sequence>
<keyword evidence="1" id="KW-0732">Signal</keyword>
<dbReference type="InterPro" id="IPR041215">
    <property type="entry name" value="FlgO_dom"/>
</dbReference>
<name>A0A6A7G9X2_9CRUS</name>
<dbReference type="PROSITE" id="PS51257">
    <property type="entry name" value="PROKAR_LIPOPROTEIN"/>
    <property type="match status" value="1"/>
</dbReference>
<protein>
    <submittedName>
        <fullName evidence="3">Membrane protein</fullName>
    </submittedName>
</protein>
<feature type="domain" description="FlgO" evidence="2">
    <location>
        <begin position="98"/>
        <end position="223"/>
    </location>
</feature>